<evidence type="ECO:0000256" key="2">
    <source>
        <dbReference type="SAM" id="MobiDB-lite"/>
    </source>
</evidence>
<keyword evidence="1" id="KW-0175">Coiled coil</keyword>
<dbReference type="Proteomes" id="UP000799771">
    <property type="component" value="Unassembled WGS sequence"/>
</dbReference>
<sequence>MANNHQKRAGKRECGGCSRVHRASTPELPDPEEEPEGQGAGVTTCISGDNITAQSVGADVSSKYIRYHQSPGDDTSAQQSQFHQLVGGDHVTGRYEREQETPNRFAERRPVERHASTGLLYRSRQKDNRISVLRSEVHAYQLKLQQAQDDILRLENEYEQLEDDFRKIQEHAFRQFDSPDWKPESDDDVTRKLNLLDSDVKKWSKAHCIPCLSIEDSKQYQVLRKIVTNSLADFAKPNDEGLLARLPSDKPWVLVQAFLMDKIYSDVFDKPFFGLSAPRMDWRKIDQDTEEPEDPQVKKNLGKRDPAQLLEALYDEFSDCNIEDAVSWRVQTLRQLCPPVRDGETKERKKRATRDRTLKSREQAVGSLTLWLLNSDIRVLLKAPDDEGAKADLHTLVAKAADLSYTLRTQKNNLGTKGFNDMEHRFAHNNPLMEAHQLHNKHLDEDPTVLDGRSILVITHPALVRKGNEYGTDFGTRVVLKKAVCWMGALPEEK</sequence>
<reference evidence="3" key="1">
    <citation type="journal article" date="2020" name="Stud. Mycol.">
        <title>101 Dothideomycetes genomes: a test case for predicting lifestyles and emergence of pathogens.</title>
        <authorList>
            <person name="Haridas S."/>
            <person name="Albert R."/>
            <person name="Binder M."/>
            <person name="Bloem J."/>
            <person name="Labutti K."/>
            <person name="Salamov A."/>
            <person name="Andreopoulos B."/>
            <person name="Baker S."/>
            <person name="Barry K."/>
            <person name="Bills G."/>
            <person name="Bluhm B."/>
            <person name="Cannon C."/>
            <person name="Castanera R."/>
            <person name="Culley D."/>
            <person name="Daum C."/>
            <person name="Ezra D."/>
            <person name="Gonzalez J."/>
            <person name="Henrissat B."/>
            <person name="Kuo A."/>
            <person name="Liang C."/>
            <person name="Lipzen A."/>
            <person name="Lutzoni F."/>
            <person name="Magnuson J."/>
            <person name="Mondo S."/>
            <person name="Nolan M."/>
            <person name="Ohm R."/>
            <person name="Pangilinan J."/>
            <person name="Park H.-J."/>
            <person name="Ramirez L."/>
            <person name="Alfaro M."/>
            <person name="Sun H."/>
            <person name="Tritt A."/>
            <person name="Yoshinaga Y."/>
            <person name="Zwiers L.-H."/>
            <person name="Turgeon B."/>
            <person name="Goodwin S."/>
            <person name="Spatafora J."/>
            <person name="Crous P."/>
            <person name="Grigoriev I."/>
        </authorList>
    </citation>
    <scope>NUCLEOTIDE SEQUENCE</scope>
    <source>
        <strain evidence="3">CBS 119687</strain>
    </source>
</reference>
<dbReference type="AlphaFoldDB" id="A0A6A6AGD5"/>
<dbReference type="GeneID" id="54411835"/>
<dbReference type="RefSeq" id="XP_033525439.1">
    <property type="nucleotide sequence ID" value="XM_033671403.1"/>
</dbReference>
<evidence type="ECO:0000313" key="3">
    <source>
        <dbReference type="EMBL" id="KAF2131052.1"/>
    </source>
</evidence>
<feature type="compositionally biased region" description="Basic residues" evidence="2">
    <location>
        <begin position="1"/>
        <end position="10"/>
    </location>
</feature>
<organism evidence="3 4">
    <name type="scientific">Dothidotthia symphoricarpi CBS 119687</name>
    <dbReference type="NCBI Taxonomy" id="1392245"/>
    <lineage>
        <taxon>Eukaryota</taxon>
        <taxon>Fungi</taxon>
        <taxon>Dikarya</taxon>
        <taxon>Ascomycota</taxon>
        <taxon>Pezizomycotina</taxon>
        <taxon>Dothideomycetes</taxon>
        <taxon>Pleosporomycetidae</taxon>
        <taxon>Pleosporales</taxon>
        <taxon>Dothidotthiaceae</taxon>
        <taxon>Dothidotthia</taxon>
    </lineage>
</organism>
<dbReference type="EMBL" id="ML977503">
    <property type="protein sequence ID" value="KAF2131052.1"/>
    <property type="molecule type" value="Genomic_DNA"/>
</dbReference>
<gene>
    <name evidence="3" type="ORF">P153DRAFT_395444</name>
</gene>
<name>A0A6A6AGD5_9PLEO</name>
<evidence type="ECO:0000256" key="1">
    <source>
        <dbReference type="SAM" id="Coils"/>
    </source>
</evidence>
<protein>
    <submittedName>
        <fullName evidence="3">Uncharacterized protein</fullName>
    </submittedName>
</protein>
<dbReference type="OrthoDB" id="4156714at2759"/>
<feature type="coiled-coil region" evidence="1">
    <location>
        <begin position="130"/>
        <end position="171"/>
    </location>
</feature>
<keyword evidence="4" id="KW-1185">Reference proteome</keyword>
<accession>A0A6A6AGD5</accession>
<proteinExistence type="predicted"/>
<evidence type="ECO:0000313" key="4">
    <source>
        <dbReference type="Proteomes" id="UP000799771"/>
    </source>
</evidence>
<feature type="region of interest" description="Disordered" evidence="2">
    <location>
        <begin position="1"/>
        <end position="46"/>
    </location>
</feature>